<name>A0ABX1G6Q4_9MICC</name>
<protein>
    <submittedName>
        <fullName evidence="2">VOC family protein</fullName>
    </submittedName>
</protein>
<dbReference type="InterPro" id="IPR029068">
    <property type="entry name" value="Glyas_Bleomycin-R_OHBP_Dase"/>
</dbReference>
<dbReference type="Proteomes" id="UP000746595">
    <property type="component" value="Unassembled WGS sequence"/>
</dbReference>
<evidence type="ECO:0000313" key="3">
    <source>
        <dbReference type="Proteomes" id="UP000746595"/>
    </source>
</evidence>
<dbReference type="SUPFAM" id="SSF54593">
    <property type="entry name" value="Glyoxalase/Bleomycin resistance protein/Dihydroxybiphenyl dioxygenase"/>
    <property type="match status" value="1"/>
</dbReference>
<comment type="caution">
    <text evidence="2">The sequence shown here is derived from an EMBL/GenBank/DDBJ whole genome shotgun (WGS) entry which is preliminary data.</text>
</comment>
<dbReference type="Pfam" id="PF18029">
    <property type="entry name" value="Glyoxalase_6"/>
    <property type="match status" value="2"/>
</dbReference>
<proteinExistence type="predicted"/>
<dbReference type="PANTHER" id="PTHR35908:SF1">
    <property type="entry name" value="CONSERVED PROTEIN"/>
    <property type="match status" value="1"/>
</dbReference>
<dbReference type="InterPro" id="IPR041581">
    <property type="entry name" value="Glyoxalase_6"/>
</dbReference>
<dbReference type="Gene3D" id="3.10.180.10">
    <property type="entry name" value="2,3-Dihydroxybiphenyl 1,2-Dioxygenase, domain 1"/>
    <property type="match status" value="2"/>
</dbReference>
<feature type="domain" description="Glyoxalase-like" evidence="1">
    <location>
        <begin position="128"/>
        <end position="235"/>
    </location>
</feature>
<keyword evidence="3" id="KW-1185">Reference proteome</keyword>
<accession>A0ABX1G6Q4</accession>
<dbReference type="RefSeq" id="WP_168152732.1">
    <property type="nucleotide sequence ID" value="NZ_JAAWVT010000007.1"/>
</dbReference>
<evidence type="ECO:0000259" key="1">
    <source>
        <dbReference type="Pfam" id="PF18029"/>
    </source>
</evidence>
<dbReference type="EMBL" id="JAAWVT010000007">
    <property type="protein sequence ID" value="NKG21929.1"/>
    <property type="molecule type" value="Genomic_DNA"/>
</dbReference>
<reference evidence="2 3" key="1">
    <citation type="submission" date="2020-04" db="EMBL/GenBank/DDBJ databases">
        <title>Paeniglutamicibacter sp. ANT13_2, a novel actinomycete isolated from sediment in Antarctica.</title>
        <authorList>
            <person name="Sakdapetsiri C."/>
            <person name="Pinyakong O."/>
        </authorList>
    </citation>
    <scope>NUCLEOTIDE SEQUENCE [LARGE SCALE GENOMIC DNA]</scope>
    <source>
        <strain evidence="2 3">ANT13_2</strain>
    </source>
</reference>
<gene>
    <name evidence="2" type="ORF">HED64_14595</name>
</gene>
<sequence>MELENIVFDALDPRLLGMFWQDLLGCTQLSDSAEGFETRLGVASGPTLDLCFQPVGHPPAEHQRLRLRLNGGSIPERVMTTALDLGASHPVNGQSIEPGLDLSDPQGNAFSINEGSPDQHTSGAVAAITIESASPARDVEFWAWLSGWDQVKSETSPTLLHPSGRGPRMEFIKQRSPKTASKNRIHLDVRLSRGDDPDRVAADITTRGGVEIHPDWGTLPWRVYQDPSGNEFCVLPAHSRSND</sequence>
<dbReference type="PANTHER" id="PTHR35908">
    <property type="entry name" value="HYPOTHETICAL FUSION PROTEIN"/>
    <property type="match status" value="1"/>
</dbReference>
<feature type="domain" description="Glyoxalase-like" evidence="1">
    <location>
        <begin position="6"/>
        <end position="112"/>
    </location>
</feature>
<evidence type="ECO:0000313" key="2">
    <source>
        <dbReference type="EMBL" id="NKG21929.1"/>
    </source>
</evidence>
<organism evidence="2 3">
    <name type="scientific">Paeniglutamicibacter terrestris</name>
    <dbReference type="NCBI Taxonomy" id="2723403"/>
    <lineage>
        <taxon>Bacteria</taxon>
        <taxon>Bacillati</taxon>
        <taxon>Actinomycetota</taxon>
        <taxon>Actinomycetes</taxon>
        <taxon>Micrococcales</taxon>
        <taxon>Micrococcaceae</taxon>
        <taxon>Paeniglutamicibacter</taxon>
    </lineage>
</organism>